<feature type="transmembrane region" description="Helical" evidence="5">
    <location>
        <begin position="280"/>
        <end position="297"/>
    </location>
</feature>
<dbReference type="AlphaFoldDB" id="A0AA38X8R2"/>
<protein>
    <recommendedName>
        <fullName evidence="6">Amino acid permease/ SLC12A domain-containing protein</fullName>
    </recommendedName>
</protein>
<dbReference type="Pfam" id="PF00324">
    <property type="entry name" value="AA_permease"/>
    <property type="match status" value="1"/>
</dbReference>
<gene>
    <name evidence="7" type="ORF">H2200_006405</name>
</gene>
<proteinExistence type="predicted"/>
<name>A0AA38X8R2_9EURO</name>
<comment type="caution">
    <text evidence="7">The sequence shown here is derived from an EMBL/GenBank/DDBJ whole genome shotgun (WGS) entry which is preliminary data.</text>
</comment>
<feature type="transmembrane region" description="Helical" evidence="5">
    <location>
        <begin position="378"/>
        <end position="397"/>
    </location>
</feature>
<dbReference type="GO" id="GO:0015171">
    <property type="term" value="F:amino acid transmembrane transporter activity"/>
    <property type="evidence" value="ECO:0007669"/>
    <property type="project" value="TreeGrafter"/>
</dbReference>
<keyword evidence="4 5" id="KW-0472">Membrane</keyword>
<evidence type="ECO:0000313" key="8">
    <source>
        <dbReference type="Proteomes" id="UP001172673"/>
    </source>
</evidence>
<dbReference type="Proteomes" id="UP001172673">
    <property type="component" value="Unassembled WGS sequence"/>
</dbReference>
<evidence type="ECO:0000256" key="2">
    <source>
        <dbReference type="ARBA" id="ARBA00022692"/>
    </source>
</evidence>
<feature type="transmembrane region" description="Helical" evidence="5">
    <location>
        <begin position="85"/>
        <end position="103"/>
    </location>
</feature>
<evidence type="ECO:0000256" key="4">
    <source>
        <dbReference type="ARBA" id="ARBA00023136"/>
    </source>
</evidence>
<feature type="transmembrane region" description="Helical" evidence="5">
    <location>
        <begin position="403"/>
        <end position="423"/>
    </location>
</feature>
<dbReference type="EMBL" id="JAPDRK010000009">
    <property type="protein sequence ID" value="KAJ9608634.1"/>
    <property type="molecule type" value="Genomic_DNA"/>
</dbReference>
<feature type="transmembrane region" description="Helical" evidence="5">
    <location>
        <begin position="237"/>
        <end position="260"/>
    </location>
</feature>
<reference evidence="7" key="1">
    <citation type="submission" date="2022-10" db="EMBL/GenBank/DDBJ databases">
        <title>Culturing micro-colonial fungi from biological soil crusts in the Mojave desert and describing Neophaeococcomyces mojavensis, and introducing the new genera and species Taxawa tesnikishii.</title>
        <authorList>
            <person name="Kurbessoian T."/>
            <person name="Stajich J.E."/>
        </authorList>
    </citation>
    <scope>NUCLEOTIDE SEQUENCE</scope>
    <source>
        <strain evidence="7">TK_41</strain>
    </source>
</reference>
<dbReference type="Gene3D" id="1.20.1740.10">
    <property type="entry name" value="Amino acid/polyamine transporter I"/>
    <property type="match status" value="1"/>
</dbReference>
<dbReference type="PANTHER" id="PTHR43341:SF4">
    <property type="entry name" value="ARGININE PERMEASE CAN1-RELATED"/>
    <property type="match status" value="1"/>
</dbReference>
<feature type="transmembrane region" description="Helical" evidence="5">
    <location>
        <begin position="165"/>
        <end position="189"/>
    </location>
</feature>
<dbReference type="GO" id="GO:0016020">
    <property type="term" value="C:membrane"/>
    <property type="evidence" value="ECO:0007669"/>
    <property type="project" value="UniProtKB-SubCell"/>
</dbReference>
<comment type="subcellular location">
    <subcellularLocation>
        <location evidence="1">Membrane</location>
        <topology evidence="1">Multi-pass membrane protein</topology>
    </subcellularLocation>
</comment>
<accession>A0AA38X8R2</accession>
<feature type="transmembrane region" description="Helical" evidence="5">
    <location>
        <begin position="457"/>
        <end position="478"/>
    </location>
</feature>
<keyword evidence="2 5" id="KW-0812">Transmembrane</keyword>
<organism evidence="7 8">
    <name type="scientific">Cladophialophora chaetospira</name>
    <dbReference type="NCBI Taxonomy" id="386627"/>
    <lineage>
        <taxon>Eukaryota</taxon>
        <taxon>Fungi</taxon>
        <taxon>Dikarya</taxon>
        <taxon>Ascomycota</taxon>
        <taxon>Pezizomycotina</taxon>
        <taxon>Eurotiomycetes</taxon>
        <taxon>Chaetothyriomycetidae</taxon>
        <taxon>Chaetothyriales</taxon>
        <taxon>Herpotrichiellaceae</taxon>
        <taxon>Cladophialophora</taxon>
    </lineage>
</organism>
<keyword evidence="3 5" id="KW-1133">Transmembrane helix</keyword>
<evidence type="ECO:0000256" key="5">
    <source>
        <dbReference type="SAM" id="Phobius"/>
    </source>
</evidence>
<feature type="transmembrane region" description="Helical" evidence="5">
    <location>
        <begin position="195"/>
        <end position="216"/>
    </location>
</feature>
<evidence type="ECO:0000259" key="6">
    <source>
        <dbReference type="Pfam" id="PF00324"/>
    </source>
</evidence>
<feature type="transmembrane region" description="Helical" evidence="5">
    <location>
        <begin position="490"/>
        <end position="508"/>
    </location>
</feature>
<dbReference type="InterPro" id="IPR050524">
    <property type="entry name" value="APC_YAT"/>
</dbReference>
<evidence type="ECO:0000313" key="7">
    <source>
        <dbReference type="EMBL" id="KAJ9608634.1"/>
    </source>
</evidence>
<dbReference type="InterPro" id="IPR004841">
    <property type="entry name" value="AA-permease/SLC12A_dom"/>
</dbReference>
<sequence length="554" mass="60643">MSESSLNDSKRLDEKVIGNGENALQTVASINDASITELHEERNGQFHRSFTPRQVHIISLGSNIGSGLFIATGKALATGGPGNMVIAYLMVCSCVWGVLQALSEMTIAFPVSGNYIDYADRWVDPALAFGGGFAEWLGWTAIVAAESSFFNVLIQFWAEGSFPEAATITIFLVACMVIFLLPNTVFAWFEYVTSLIKIFLFLLIIILSLALTLGAGPKGYVHHGETWTQHPPFLNEFSGFANAALLATWAVGDQVFIGIIGGEAKSPRFSMAHATKLVPFRVNFIYMISIVFITVLVPSDDPRLLGGSGVAASPFVIAIQDSGIPGIASLLNAGMMCGVLAIAAESVYLSSRILRTMAHQRLIPESLARVDSKGRPRWALLITCMTAVALGYIQLSSGGLTTLNWLISITSASFFCNWVIIAFTNWRFHSALKAQNDPLFTEVYAWKSSLWPLAPGWLMAVSLLLFGCCIAAGVNPIGGSGFTAYNFFEYMIGVLVIVGFTVGYKLIFRTPWRDPLVADCTTGRRSLSVEEINQLDEYYKLSNWRRFLTYVQLW</sequence>
<dbReference type="PANTHER" id="PTHR43341">
    <property type="entry name" value="AMINO ACID PERMEASE"/>
    <property type="match status" value="1"/>
</dbReference>
<dbReference type="PIRSF" id="PIRSF006060">
    <property type="entry name" value="AA_transporter"/>
    <property type="match status" value="1"/>
</dbReference>
<evidence type="ECO:0000256" key="1">
    <source>
        <dbReference type="ARBA" id="ARBA00004141"/>
    </source>
</evidence>
<evidence type="ECO:0000256" key="3">
    <source>
        <dbReference type="ARBA" id="ARBA00022989"/>
    </source>
</evidence>
<keyword evidence="8" id="KW-1185">Reference proteome</keyword>
<feature type="transmembrane region" description="Helical" evidence="5">
    <location>
        <begin position="326"/>
        <end position="349"/>
    </location>
</feature>
<feature type="domain" description="Amino acid permease/ SLC12A" evidence="6">
    <location>
        <begin position="55"/>
        <end position="511"/>
    </location>
</feature>